<keyword evidence="2" id="KW-0732">Signal</keyword>
<evidence type="ECO:0000313" key="4">
    <source>
        <dbReference type="EMBL" id="KAK9916648.1"/>
    </source>
</evidence>
<comment type="caution">
    <text evidence="4">The sequence shown here is derived from an EMBL/GenBank/DDBJ whole genome shotgun (WGS) entry which is preliminary data.</text>
</comment>
<evidence type="ECO:0000256" key="1">
    <source>
        <dbReference type="ARBA" id="ARBA00007727"/>
    </source>
</evidence>
<dbReference type="PANTHER" id="PTHR32285">
    <property type="entry name" value="PROTEIN TRICHOME BIREFRINGENCE-LIKE 9-RELATED"/>
    <property type="match status" value="1"/>
</dbReference>
<organism evidence="4 5">
    <name type="scientific">Coccomyxa subellipsoidea</name>
    <dbReference type="NCBI Taxonomy" id="248742"/>
    <lineage>
        <taxon>Eukaryota</taxon>
        <taxon>Viridiplantae</taxon>
        <taxon>Chlorophyta</taxon>
        <taxon>core chlorophytes</taxon>
        <taxon>Trebouxiophyceae</taxon>
        <taxon>Trebouxiophyceae incertae sedis</taxon>
        <taxon>Coccomyxaceae</taxon>
        <taxon>Coccomyxa</taxon>
    </lineage>
</organism>
<keyword evidence="5" id="KW-1185">Reference proteome</keyword>
<sequence>MIPVQKLVATLILTLRYIYGAECPAWAEEISCPHRQEESSTVQRQGEQEKYEQVYQPHACELHPWDAHGFGKCLANRRLILIGDSLMRQMFQSLACLLSPVTLTEHASNWSSTSSTGRLDYPMPGYPGKYVSKQFWGDISLSSGANVHARIFGSFSGVLLEDLLAEMPPLTQDDVIITNFGAWYPRFVKQDGEVVVSSLYKRFERDMADLMRVLRDTPAQILWRSYAPTHFGGESGAYVSGEEYQEGCKPASEGEVWYDQWLVDYLRSCGAKCDRVHMLPIFQLSLTKHDSHLGSLGSKASVGSQSDCRHWCSNVLHTWNQVLYNKLCYLTQ</sequence>
<dbReference type="Pfam" id="PF13839">
    <property type="entry name" value="PC-Esterase"/>
    <property type="match status" value="1"/>
</dbReference>
<evidence type="ECO:0000256" key="2">
    <source>
        <dbReference type="SAM" id="SignalP"/>
    </source>
</evidence>
<evidence type="ECO:0000259" key="3">
    <source>
        <dbReference type="Pfam" id="PF13839"/>
    </source>
</evidence>
<dbReference type="InterPro" id="IPR026057">
    <property type="entry name" value="TBL_C"/>
</dbReference>
<evidence type="ECO:0000313" key="5">
    <source>
        <dbReference type="Proteomes" id="UP001491310"/>
    </source>
</evidence>
<feature type="signal peptide" evidence="2">
    <location>
        <begin position="1"/>
        <end position="20"/>
    </location>
</feature>
<comment type="similarity">
    <text evidence="1">Belongs to the PC-esterase family. TBL subfamily.</text>
</comment>
<dbReference type="InterPro" id="IPR029962">
    <property type="entry name" value="TBL"/>
</dbReference>
<dbReference type="Proteomes" id="UP001491310">
    <property type="component" value="Unassembled WGS sequence"/>
</dbReference>
<gene>
    <name evidence="4" type="ORF">WJX75_005344</name>
</gene>
<protein>
    <recommendedName>
        <fullName evidence="3">Trichome birefringence-like C-terminal domain-containing protein</fullName>
    </recommendedName>
</protein>
<name>A0ABR2YXL8_9CHLO</name>
<reference evidence="4 5" key="1">
    <citation type="journal article" date="2024" name="Nat. Commun.">
        <title>Phylogenomics reveals the evolutionary origins of lichenization in chlorophyte algae.</title>
        <authorList>
            <person name="Puginier C."/>
            <person name="Libourel C."/>
            <person name="Otte J."/>
            <person name="Skaloud P."/>
            <person name="Haon M."/>
            <person name="Grisel S."/>
            <person name="Petersen M."/>
            <person name="Berrin J.G."/>
            <person name="Delaux P.M."/>
            <person name="Dal Grande F."/>
            <person name="Keller J."/>
        </authorList>
    </citation>
    <scope>NUCLEOTIDE SEQUENCE [LARGE SCALE GENOMIC DNA]</scope>
    <source>
        <strain evidence="4 5">SAG 216-7</strain>
    </source>
</reference>
<feature type="domain" description="Trichome birefringence-like C-terminal" evidence="3">
    <location>
        <begin position="66"/>
        <end position="325"/>
    </location>
</feature>
<accession>A0ABR2YXL8</accession>
<proteinExistence type="inferred from homology"/>
<feature type="chain" id="PRO_5045124940" description="Trichome birefringence-like C-terminal domain-containing protein" evidence="2">
    <location>
        <begin position="21"/>
        <end position="332"/>
    </location>
</feature>
<dbReference type="PANTHER" id="PTHR32285:SF48">
    <property type="entry name" value="PROTEIN TRICHOME BIREFRINGENCE-LIKE 19"/>
    <property type="match status" value="1"/>
</dbReference>
<dbReference type="EMBL" id="JALJOT010000003">
    <property type="protein sequence ID" value="KAK9916648.1"/>
    <property type="molecule type" value="Genomic_DNA"/>
</dbReference>